<evidence type="ECO:0000256" key="6">
    <source>
        <dbReference type="ARBA" id="ARBA00022833"/>
    </source>
</evidence>
<evidence type="ECO:0000256" key="5">
    <source>
        <dbReference type="ARBA" id="ARBA00022801"/>
    </source>
</evidence>
<dbReference type="NCBIfam" id="NF005591">
    <property type="entry name" value="PRK07318.1"/>
    <property type="match status" value="1"/>
</dbReference>
<dbReference type="InterPro" id="IPR010964">
    <property type="entry name" value="M20A_pepV-rel"/>
</dbReference>
<comment type="caution">
    <text evidence="9">The sequence shown here is derived from an EMBL/GenBank/DDBJ whole genome shotgun (WGS) entry which is preliminary data.</text>
</comment>
<evidence type="ECO:0000256" key="7">
    <source>
        <dbReference type="ARBA" id="ARBA00022997"/>
    </source>
</evidence>
<dbReference type="GO" id="GO:0008237">
    <property type="term" value="F:metallopeptidase activity"/>
    <property type="evidence" value="ECO:0007669"/>
    <property type="project" value="UniProtKB-KW"/>
</dbReference>
<keyword evidence="8" id="KW-0482">Metalloprotease</keyword>
<keyword evidence="6" id="KW-0862">Zinc</keyword>
<evidence type="ECO:0000256" key="3">
    <source>
        <dbReference type="ARBA" id="ARBA00022670"/>
    </source>
</evidence>
<proteinExistence type="inferred from homology"/>
<evidence type="ECO:0000313" key="9">
    <source>
        <dbReference type="EMBL" id="RDL06494.1"/>
    </source>
</evidence>
<organism evidence="9 10">
    <name type="scientific">Weissella soli</name>
    <dbReference type="NCBI Taxonomy" id="155866"/>
    <lineage>
        <taxon>Bacteria</taxon>
        <taxon>Bacillati</taxon>
        <taxon>Bacillota</taxon>
        <taxon>Bacilli</taxon>
        <taxon>Lactobacillales</taxon>
        <taxon>Lactobacillaceae</taxon>
        <taxon>Weissella</taxon>
    </lineage>
</organism>
<keyword evidence="4" id="KW-0479">Metal-binding</keyword>
<accession>A0A288Q9V7</accession>
<dbReference type="GeneID" id="94545391"/>
<dbReference type="KEGG" id="wso:WSWS_00179"/>
<keyword evidence="5" id="KW-0378">Hydrolase</keyword>
<dbReference type="GO" id="GO:0008777">
    <property type="term" value="F:acetylornithine deacetylase activity"/>
    <property type="evidence" value="ECO:0007669"/>
    <property type="project" value="TreeGrafter"/>
</dbReference>
<dbReference type="GO" id="GO:0006526">
    <property type="term" value="P:L-arginine biosynthetic process"/>
    <property type="evidence" value="ECO:0007669"/>
    <property type="project" value="TreeGrafter"/>
</dbReference>
<reference evidence="9 10" key="1">
    <citation type="submission" date="2018-07" db="EMBL/GenBank/DDBJ databases">
        <title>Genomic Encyclopedia of Type Strains, Phase III (KMG-III): the genomes of soil and plant-associated and newly described type strains.</title>
        <authorList>
            <person name="Whitman W."/>
        </authorList>
    </citation>
    <scope>NUCLEOTIDE SEQUENCE [LARGE SCALE GENOMIC DNA]</scope>
    <source>
        <strain evidence="9 10">CECT 7031</strain>
    </source>
</reference>
<keyword evidence="7" id="KW-0224">Dipeptidase</keyword>
<dbReference type="GO" id="GO:0008270">
    <property type="term" value="F:zinc ion binding"/>
    <property type="evidence" value="ECO:0007669"/>
    <property type="project" value="InterPro"/>
</dbReference>
<dbReference type="InterPro" id="IPR050072">
    <property type="entry name" value="Peptidase_M20A"/>
</dbReference>
<evidence type="ECO:0000256" key="8">
    <source>
        <dbReference type="ARBA" id="ARBA00023049"/>
    </source>
</evidence>
<dbReference type="Pfam" id="PF01546">
    <property type="entry name" value="Peptidase_M20"/>
    <property type="match status" value="1"/>
</dbReference>
<comment type="similarity">
    <text evidence="2">Belongs to the peptidase M20A family.</text>
</comment>
<dbReference type="NCBIfam" id="TIGR01887">
    <property type="entry name" value="dipeptidaselike"/>
    <property type="match status" value="1"/>
</dbReference>
<dbReference type="SUPFAM" id="SSF53187">
    <property type="entry name" value="Zn-dependent exopeptidases"/>
    <property type="match status" value="1"/>
</dbReference>
<dbReference type="SUPFAM" id="SSF55031">
    <property type="entry name" value="Bacterial exopeptidase dimerisation domain"/>
    <property type="match status" value="1"/>
</dbReference>
<evidence type="ECO:0000256" key="4">
    <source>
        <dbReference type="ARBA" id="ARBA00022723"/>
    </source>
</evidence>
<evidence type="ECO:0000313" key="10">
    <source>
        <dbReference type="Proteomes" id="UP000254912"/>
    </source>
</evidence>
<dbReference type="Gene3D" id="3.30.70.360">
    <property type="match status" value="2"/>
</dbReference>
<dbReference type="AlphaFoldDB" id="A0A288Q9V7"/>
<keyword evidence="10" id="KW-1185">Reference proteome</keyword>
<sequence>MMVTWAERTKPYEAALIKDLNQIVRIPSVLDPKTMTEQTPYGSDMVRALAKMEELARRDGLRYGRVNNQVTWIEYGPADAPETVGILTHIDVVPAGEGWIRDPFKPEVLNGLYFGRGAHDMKADLMSSYYALKYLQDNHFPVTRKIRLIIGTDEENGWRDMPQYFAEEGQPTMAFSPDGAFPVVNAEKGFQTIRVRFPSDSTGAFELQRFISGDRANVLPGEARARVRVPDQTTLADAFENYLQQYPFLHGTTRIRKQTVTLVLYGVQVHGAYPQDGENAATYLANFLSQYPFGGDAAPFLHFVGQTLHDDPYATQVGLRYTDELTGDLTLNIGIVRYSNHGQGSIVLNIRYPTGITVPEIFATLTTHLPTDKMTLEPESVGMAPHYVPEDDELVSTLSLVYAGQTGFYRRPRTSNGGSYARLLKRGVAFGGQFPDVPVSSHQANESTPVTNLTRSMAIFAEALTLLGNPKSAKK</sequence>
<evidence type="ECO:0000256" key="1">
    <source>
        <dbReference type="ARBA" id="ARBA00001947"/>
    </source>
</evidence>
<dbReference type="Proteomes" id="UP000254912">
    <property type="component" value="Unassembled WGS sequence"/>
</dbReference>
<dbReference type="PANTHER" id="PTHR43808">
    <property type="entry name" value="ACETYLORNITHINE DEACETYLASE"/>
    <property type="match status" value="1"/>
</dbReference>
<evidence type="ECO:0000256" key="2">
    <source>
        <dbReference type="ARBA" id="ARBA00006247"/>
    </source>
</evidence>
<protein>
    <submittedName>
        <fullName evidence="9">Dipeptidase D</fullName>
    </submittedName>
</protein>
<dbReference type="InterPro" id="IPR036264">
    <property type="entry name" value="Bact_exopeptidase_dim_dom"/>
</dbReference>
<dbReference type="GO" id="GO:0006508">
    <property type="term" value="P:proteolysis"/>
    <property type="evidence" value="ECO:0007669"/>
    <property type="project" value="UniProtKB-KW"/>
</dbReference>
<dbReference type="GO" id="GO:0016805">
    <property type="term" value="F:dipeptidase activity"/>
    <property type="evidence" value="ECO:0007669"/>
    <property type="project" value="UniProtKB-KW"/>
</dbReference>
<keyword evidence="3" id="KW-0645">Protease</keyword>
<dbReference type="Gene3D" id="3.40.630.10">
    <property type="entry name" value="Zn peptidases"/>
    <property type="match status" value="1"/>
</dbReference>
<dbReference type="EMBL" id="QRAS01000002">
    <property type="protein sequence ID" value="RDL06494.1"/>
    <property type="molecule type" value="Genomic_DNA"/>
</dbReference>
<dbReference type="PANTHER" id="PTHR43808:SF31">
    <property type="entry name" value="N-ACETYL-L-CITRULLINE DEACETYLASE"/>
    <property type="match status" value="1"/>
</dbReference>
<name>A0A288Q9V7_9LACO</name>
<comment type="cofactor">
    <cofactor evidence="1">
        <name>Zn(2+)</name>
        <dbReference type="ChEBI" id="CHEBI:29105"/>
    </cofactor>
</comment>
<dbReference type="InterPro" id="IPR002933">
    <property type="entry name" value="Peptidase_M20"/>
</dbReference>
<gene>
    <name evidence="9" type="ORF">DFP99_0872</name>
</gene>
<dbReference type="RefSeq" id="WP_070229496.1">
    <property type="nucleotide sequence ID" value="NZ_BJYO01000003.1"/>
</dbReference>